<dbReference type="Proteomes" id="UP000501452">
    <property type="component" value="Chromosome"/>
</dbReference>
<dbReference type="InterPro" id="IPR004305">
    <property type="entry name" value="Thiaminase-2/PQQC"/>
</dbReference>
<evidence type="ECO:0000259" key="2">
    <source>
        <dbReference type="Pfam" id="PF03070"/>
    </source>
</evidence>
<dbReference type="Gene3D" id="1.20.910.10">
    <property type="entry name" value="Heme oxygenase-like"/>
    <property type="match status" value="1"/>
</dbReference>
<organism evidence="3 4">
    <name type="scientific">Rubrobacter tropicus</name>
    <dbReference type="NCBI Taxonomy" id="2653851"/>
    <lineage>
        <taxon>Bacteria</taxon>
        <taxon>Bacillati</taxon>
        <taxon>Actinomycetota</taxon>
        <taxon>Rubrobacteria</taxon>
        <taxon>Rubrobacterales</taxon>
        <taxon>Rubrobacteraceae</taxon>
        <taxon>Rubrobacter</taxon>
    </lineage>
</organism>
<keyword evidence="4" id="KW-1185">Reference proteome</keyword>
<sequence length="135" mass="15193">MNHSGTLYPMEELERADELAPTARNYTRHTLYSAHSGTLGELLCALYPCPLTYREIGLRLKDDVKPEESHPFKEWIEFHADPVVGDICREFARCPDGLAERAGKDGRELHYKLPDGVPVLEDGQRARGMAGLVRS</sequence>
<feature type="domain" description="Thiaminase-2/PQQC" evidence="2">
    <location>
        <begin position="14"/>
        <end position="89"/>
    </location>
</feature>
<proteinExistence type="predicted"/>
<accession>A0A6G8QDK3</accession>
<dbReference type="AlphaFoldDB" id="A0A6G8QDK3"/>
<name>A0A6G8QDK3_9ACTN</name>
<reference evidence="3 4" key="1">
    <citation type="submission" date="2019-10" db="EMBL/GenBank/DDBJ databases">
        <title>Rubrobacter sp nov SCSIO 52090 isolated from a deep-sea sediment in the South China Sea.</title>
        <authorList>
            <person name="Chen R.W."/>
        </authorList>
    </citation>
    <scope>NUCLEOTIDE SEQUENCE [LARGE SCALE GENOMIC DNA]</scope>
    <source>
        <strain evidence="3 4">SCSIO 52909</strain>
    </source>
</reference>
<evidence type="ECO:0000313" key="4">
    <source>
        <dbReference type="Proteomes" id="UP000501452"/>
    </source>
</evidence>
<protein>
    <recommendedName>
        <fullName evidence="2">Thiaminase-2/PQQC domain-containing protein</fullName>
    </recommendedName>
</protein>
<evidence type="ECO:0000256" key="1">
    <source>
        <dbReference type="ARBA" id="ARBA00004948"/>
    </source>
</evidence>
<evidence type="ECO:0000313" key="3">
    <source>
        <dbReference type="EMBL" id="QIN84576.1"/>
    </source>
</evidence>
<gene>
    <name evidence="3" type="ORF">GBA63_19440</name>
</gene>
<dbReference type="EMBL" id="CP045119">
    <property type="protein sequence ID" value="QIN84576.1"/>
    <property type="molecule type" value="Genomic_DNA"/>
</dbReference>
<dbReference type="KEGG" id="rub:GBA63_19440"/>
<dbReference type="SUPFAM" id="SSF48613">
    <property type="entry name" value="Heme oxygenase-like"/>
    <property type="match status" value="1"/>
</dbReference>
<dbReference type="Pfam" id="PF03070">
    <property type="entry name" value="TENA_THI-4"/>
    <property type="match status" value="1"/>
</dbReference>
<dbReference type="InterPro" id="IPR016084">
    <property type="entry name" value="Haem_Oase-like_multi-hlx"/>
</dbReference>
<comment type="pathway">
    <text evidence="1">Cofactor biosynthesis; thiamine diphosphate biosynthesis.</text>
</comment>